<dbReference type="SUPFAM" id="SSF56014">
    <property type="entry name" value="Nitrite and sulphite reductase 4Fe-4S domain-like"/>
    <property type="match status" value="2"/>
</dbReference>
<organism evidence="12 13">
    <name type="scientific">Leptospira hartskeerlii</name>
    <dbReference type="NCBI Taxonomy" id="2023177"/>
    <lineage>
        <taxon>Bacteria</taxon>
        <taxon>Pseudomonadati</taxon>
        <taxon>Spirochaetota</taxon>
        <taxon>Spirochaetia</taxon>
        <taxon>Leptospirales</taxon>
        <taxon>Leptospiraceae</taxon>
        <taxon>Leptospira</taxon>
    </lineage>
</organism>
<dbReference type="InterPro" id="IPR005117">
    <property type="entry name" value="NiRdtase/SiRdtase_haem-b_fer"/>
</dbReference>
<dbReference type="AlphaFoldDB" id="A0A2M9XHW9"/>
<keyword evidence="4" id="KW-0004">4Fe-4S</keyword>
<gene>
    <name evidence="12" type="ORF">CH357_01475</name>
</gene>
<evidence type="ECO:0000313" key="13">
    <source>
        <dbReference type="Proteomes" id="UP000232196"/>
    </source>
</evidence>
<dbReference type="Gene3D" id="3.90.480.20">
    <property type="match status" value="1"/>
</dbReference>
<evidence type="ECO:0000256" key="8">
    <source>
        <dbReference type="ARBA" id="ARBA00023004"/>
    </source>
</evidence>
<evidence type="ECO:0000256" key="5">
    <source>
        <dbReference type="ARBA" id="ARBA00022617"/>
    </source>
</evidence>
<dbReference type="GO" id="GO:0016002">
    <property type="term" value="F:sulfite reductase activity"/>
    <property type="evidence" value="ECO:0007669"/>
    <property type="project" value="TreeGrafter"/>
</dbReference>
<dbReference type="RefSeq" id="WP_100704996.1">
    <property type="nucleotide sequence ID" value="NZ_NPDL01000004.1"/>
</dbReference>
<evidence type="ECO:0000256" key="6">
    <source>
        <dbReference type="ARBA" id="ARBA00022723"/>
    </source>
</evidence>
<dbReference type="GO" id="GO:0000103">
    <property type="term" value="P:sulfate assimilation"/>
    <property type="evidence" value="ECO:0007669"/>
    <property type="project" value="TreeGrafter"/>
</dbReference>
<evidence type="ECO:0000256" key="4">
    <source>
        <dbReference type="ARBA" id="ARBA00022485"/>
    </source>
</evidence>
<dbReference type="PRINTS" id="PR00397">
    <property type="entry name" value="SIROHAEM"/>
</dbReference>
<feature type="domain" description="Nitrite/Sulfite reductase ferredoxin-like" evidence="11">
    <location>
        <begin position="344"/>
        <end position="410"/>
    </location>
</feature>
<dbReference type="NCBIfam" id="NF010029">
    <property type="entry name" value="PRK13504.1"/>
    <property type="match status" value="1"/>
</dbReference>
<keyword evidence="6" id="KW-0479">Metal-binding</keyword>
<dbReference type="Pfam" id="PF01077">
    <property type="entry name" value="NIR_SIR"/>
    <property type="match status" value="2"/>
</dbReference>
<comment type="cofactor">
    <cofactor evidence="1">
        <name>siroheme</name>
        <dbReference type="ChEBI" id="CHEBI:60052"/>
    </cofactor>
</comment>
<sequence length="561" mass="62669">MSEQKELSEVEHIKTASRGLRGKIGTAIETGADGFEEDDKQLIKFHGMYQQKDRDRRKDDAGEFIENPTSFMIRGRIPGGRLTSDQYMVWDDLADKFGGGALRLTTRQSIQMHTILLKDLKPIMQAVHKVNLSTMGACGDVVRNVTQALNPWGNKELSQLDPIAQLLSDHFKYKSNAYAELWLGESQLNKEDEPDPIYGTTYLPRKFKIAVTLAGNNSVDIYTNDMGFAGTLDANGKIDGYFAFAGGGLGMTHNKAETYPRAADLLGWIPKKDLISVAEGIVTSHRDFGDRTNRKHARLKYVLAEKGVEWFRSEVERRSGTKFDIDRKLPKWETPNYLGWTERADGTLALGFHTLSGRIKDFPEKPLKTALKDIISTFKLNVQVTADQDLVLMGIKKEDKEKLEAKLKEYNINPASPKPLYDRALACPALPTCGLALTESERTFPQLLESIQKVIDKLDLNDRAPIVRMTGCPNGCARPYSAEIGIVGQQAGGKYSLFFGGNPEGTKVGDYVAKKVPFADIPVQLEKAFEVWKKEGNPNERFGDFAARYSLDKFRELLGAM</sequence>
<dbReference type="GO" id="GO:0051539">
    <property type="term" value="F:4 iron, 4 sulfur cluster binding"/>
    <property type="evidence" value="ECO:0007669"/>
    <property type="project" value="UniProtKB-KW"/>
</dbReference>
<keyword evidence="9" id="KW-0411">Iron-sulfur</keyword>
<evidence type="ECO:0000256" key="2">
    <source>
        <dbReference type="ARBA" id="ARBA00001966"/>
    </source>
</evidence>
<dbReference type="OrthoDB" id="9803707at2"/>
<comment type="cofactor">
    <cofactor evidence="2">
        <name>[4Fe-4S] cluster</name>
        <dbReference type="ChEBI" id="CHEBI:49883"/>
    </cofactor>
</comment>
<dbReference type="GO" id="GO:0050311">
    <property type="term" value="F:sulfite reductase (ferredoxin) activity"/>
    <property type="evidence" value="ECO:0007669"/>
    <property type="project" value="TreeGrafter"/>
</dbReference>
<keyword evidence="8" id="KW-0408">Iron</keyword>
<dbReference type="GO" id="GO:0020037">
    <property type="term" value="F:heme binding"/>
    <property type="evidence" value="ECO:0007669"/>
    <property type="project" value="InterPro"/>
</dbReference>
<dbReference type="Gene3D" id="3.30.413.10">
    <property type="entry name" value="Sulfite Reductase Hemoprotein, domain 1"/>
    <property type="match status" value="2"/>
</dbReference>
<keyword evidence="7" id="KW-0560">Oxidoreductase</keyword>
<dbReference type="Pfam" id="PF03460">
    <property type="entry name" value="NIR_SIR_ferr"/>
    <property type="match status" value="2"/>
</dbReference>
<keyword evidence="13" id="KW-1185">Reference proteome</keyword>
<evidence type="ECO:0000256" key="3">
    <source>
        <dbReference type="ARBA" id="ARBA00010429"/>
    </source>
</evidence>
<reference evidence="12 13" key="1">
    <citation type="submission" date="2017-07" db="EMBL/GenBank/DDBJ databases">
        <title>Leptospira spp. isolated from tropical soils.</title>
        <authorList>
            <person name="Thibeaux R."/>
            <person name="Iraola G."/>
            <person name="Ferres I."/>
            <person name="Bierque E."/>
            <person name="Girault D."/>
            <person name="Soupe-Gilbert M.-E."/>
            <person name="Picardeau M."/>
            <person name="Goarant C."/>
        </authorList>
    </citation>
    <scope>NUCLEOTIDE SEQUENCE [LARGE SCALE GENOMIC DNA]</scope>
    <source>
        <strain evidence="12 13">MCA1-C-A1</strain>
    </source>
</reference>
<evidence type="ECO:0000256" key="9">
    <source>
        <dbReference type="ARBA" id="ARBA00023014"/>
    </source>
</evidence>
<dbReference type="GO" id="GO:0046872">
    <property type="term" value="F:metal ion binding"/>
    <property type="evidence" value="ECO:0007669"/>
    <property type="project" value="UniProtKB-KW"/>
</dbReference>
<comment type="similarity">
    <text evidence="3">Belongs to the nitrite and sulfite reductase 4Fe-4S domain family.</text>
</comment>
<evidence type="ECO:0000256" key="7">
    <source>
        <dbReference type="ARBA" id="ARBA00023002"/>
    </source>
</evidence>
<comment type="caution">
    <text evidence="12">The sequence shown here is derived from an EMBL/GenBank/DDBJ whole genome shotgun (WGS) entry which is preliminary data.</text>
</comment>
<evidence type="ECO:0000313" key="12">
    <source>
        <dbReference type="EMBL" id="PJZ27249.1"/>
    </source>
</evidence>
<accession>A0A2M9XHW9</accession>
<dbReference type="PROSITE" id="PS00365">
    <property type="entry name" value="NIR_SIR"/>
    <property type="match status" value="1"/>
</dbReference>
<name>A0A2M9XHW9_9LEPT</name>
<dbReference type="SUPFAM" id="SSF55124">
    <property type="entry name" value="Nitrite/Sulfite reductase N-terminal domain-like"/>
    <property type="match status" value="2"/>
</dbReference>
<feature type="domain" description="Nitrite/sulphite reductase 4Fe-4S" evidence="10">
    <location>
        <begin position="165"/>
        <end position="322"/>
    </location>
</feature>
<evidence type="ECO:0000256" key="1">
    <source>
        <dbReference type="ARBA" id="ARBA00001929"/>
    </source>
</evidence>
<dbReference type="InterPro" id="IPR006066">
    <property type="entry name" value="NO2/SO3_Rdtase_FeS/sirohaem_BS"/>
</dbReference>
<dbReference type="GO" id="GO:0009337">
    <property type="term" value="C:sulfite reductase complex (NADPH)"/>
    <property type="evidence" value="ECO:0007669"/>
    <property type="project" value="TreeGrafter"/>
</dbReference>
<feature type="domain" description="Nitrite/sulphite reductase 4Fe-4S" evidence="10">
    <location>
        <begin position="426"/>
        <end position="558"/>
    </location>
</feature>
<evidence type="ECO:0000259" key="10">
    <source>
        <dbReference type="Pfam" id="PF01077"/>
    </source>
</evidence>
<dbReference type="InterPro" id="IPR036136">
    <property type="entry name" value="Nit/Sulf_reduc_fer-like_dom_sf"/>
</dbReference>
<proteinExistence type="inferred from homology"/>
<dbReference type="Proteomes" id="UP000232196">
    <property type="component" value="Unassembled WGS sequence"/>
</dbReference>
<dbReference type="EMBL" id="NPDN01000001">
    <property type="protein sequence ID" value="PJZ27249.1"/>
    <property type="molecule type" value="Genomic_DNA"/>
</dbReference>
<feature type="domain" description="Nitrite/Sulfite reductase ferredoxin-like" evidence="11">
    <location>
        <begin position="67"/>
        <end position="129"/>
    </location>
</feature>
<keyword evidence="5" id="KW-0349">Heme</keyword>
<evidence type="ECO:0000259" key="11">
    <source>
        <dbReference type="Pfam" id="PF03460"/>
    </source>
</evidence>
<dbReference type="InterPro" id="IPR045169">
    <property type="entry name" value="NO2/SO3_Rdtase_4Fe4S_prot"/>
</dbReference>
<dbReference type="InterPro" id="IPR045854">
    <property type="entry name" value="NO2/SO3_Rdtase_4Fe4S_sf"/>
</dbReference>
<dbReference type="PANTHER" id="PTHR11493">
    <property type="entry name" value="SULFITE REDUCTASE [NADPH] SUBUNIT BETA-RELATED"/>
    <property type="match status" value="1"/>
</dbReference>
<dbReference type="PANTHER" id="PTHR11493:SF47">
    <property type="entry name" value="SULFITE REDUCTASE [NADPH] SUBUNIT BETA"/>
    <property type="match status" value="1"/>
</dbReference>
<dbReference type="InterPro" id="IPR006067">
    <property type="entry name" value="NO2/SO3_Rdtase_4Fe4S_dom"/>
</dbReference>
<protein>
    <submittedName>
        <fullName evidence="12">Assimilatory sulfite reductase (NADPH) hemoprotein subunit</fullName>
    </submittedName>
</protein>